<dbReference type="AlphaFoldDB" id="A0A8J4QXJ4"/>
<dbReference type="InterPro" id="IPR001356">
    <property type="entry name" value="HD"/>
</dbReference>
<dbReference type="InterPro" id="IPR039276">
    <property type="entry name" value="SHH1/2"/>
</dbReference>
<keyword evidence="5" id="KW-1185">Reference proteome</keyword>
<proteinExistence type="predicted"/>
<evidence type="ECO:0000256" key="1">
    <source>
        <dbReference type="ARBA" id="ARBA00004123"/>
    </source>
</evidence>
<reference evidence="4" key="1">
    <citation type="submission" date="2020-03" db="EMBL/GenBank/DDBJ databases">
        <title>Castanea mollissima Vanexum genome sequencing.</title>
        <authorList>
            <person name="Staton M."/>
        </authorList>
    </citation>
    <scope>NUCLEOTIDE SEQUENCE</scope>
    <source>
        <tissue evidence="4">Leaf</tissue>
    </source>
</reference>
<dbReference type="GO" id="GO:0005634">
    <property type="term" value="C:nucleus"/>
    <property type="evidence" value="ECO:0007669"/>
    <property type="project" value="UniProtKB-SubCell"/>
</dbReference>
<feature type="non-terminal residue" evidence="4">
    <location>
        <position position="1"/>
    </location>
</feature>
<organism evidence="4 5">
    <name type="scientific">Castanea mollissima</name>
    <name type="common">Chinese chestnut</name>
    <dbReference type="NCBI Taxonomy" id="60419"/>
    <lineage>
        <taxon>Eukaryota</taxon>
        <taxon>Viridiplantae</taxon>
        <taxon>Streptophyta</taxon>
        <taxon>Embryophyta</taxon>
        <taxon>Tracheophyta</taxon>
        <taxon>Spermatophyta</taxon>
        <taxon>Magnoliopsida</taxon>
        <taxon>eudicotyledons</taxon>
        <taxon>Gunneridae</taxon>
        <taxon>Pentapetalae</taxon>
        <taxon>rosids</taxon>
        <taxon>fabids</taxon>
        <taxon>Fagales</taxon>
        <taxon>Fagaceae</taxon>
        <taxon>Castanea</taxon>
    </lineage>
</organism>
<feature type="DNA-binding region" description="Homeobox" evidence="2">
    <location>
        <begin position="3"/>
        <end position="60"/>
    </location>
</feature>
<comment type="subcellular location">
    <subcellularLocation>
        <location evidence="1 2">Nucleus</location>
    </subcellularLocation>
</comment>
<gene>
    <name evidence="4" type="ORF">CMV_014663</name>
</gene>
<dbReference type="GO" id="GO:0003677">
    <property type="term" value="F:DNA binding"/>
    <property type="evidence" value="ECO:0007669"/>
    <property type="project" value="UniProtKB-UniRule"/>
</dbReference>
<dbReference type="Proteomes" id="UP000737018">
    <property type="component" value="Unassembled WGS sequence"/>
</dbReference>
<keyword evidence="2" id="KW-0371">Homeobox</keyword>
<feature type="domain" description="Homeobox" evidence="3">
    <location>
        <begin position="1"/>
        <end position="59"/>
    </location>
</feature>
<accession>A0A8J4QXJ4</accession>
<dbReference type="EMBL" id="JRKL02002065">
    <property type="protein sequence ID" value="KAF3960637.1"/>
    <property type="molecule type" value="Genomic_DNA"/>
</dbReference>
<name>A0A8J4QXJ4_9ROSI</name>
<sequence>IKDMEKIFKERGEQSLGQAFFQDIATSFSCSASHAGKSAITWEQVQNWFQNRQEQLQDKVTPS</sequence>
<keyword evidence="2" id="KW-0238">DNA-binding</keyword>
<comment type="caution">
    <text evidence="4">The sequence shown here is derived from an EMBL/GenBank/DDBJ whole genome shotgun (WGS) entry which is preliminary data.</text>
</comment>
<dbReference type="PANTHER" id="PTHR33827:SF2">
    <property type="entry name" value="PROTEIN SAWADEE HOMEODOMAIN HOMOLOG 1"/>
    <property type="match status" value="1"/>
</dbReference>
<evidence type="ECO:0000256" key="2">
    <source>
        <dbReference type="PROSITE-ProRule" id="PRU00108"/>
    </source>
</evidence>
<protein>
    <recommendedName>
        <fullName evidence="3">Homeobox domain-containing protein</fullName>
    </recommendedName>
</protein>
<dbReference type="PANTHER" id="PTHR33827">
    <property type="entry name" value="PROTEIN SAWADEE HOMEODOMAIN HOMOLOG 2"/>
    <property type="match status" value="1"/>
</dbReference>
<dbReference type="SUPFAM" id="SSF46689">
    <property type="entry name" value="Homeodomain-like"/>
    <property type="match status" value="1"/>
</dbReference>
<evidence type="ECO:0000259" key="3">
    <source>
        <dbReference type="PROSITE" id="PS50071"/>
    </source>
</evidence>
<dbReference type="InterPro" id="IPR009057">
    <property type="entry name" value="Homeodomain-like_sf"/>
</dbReference>
<evidence type="ECO:0000313" key="4">
    <source>
        <dbReference type="EMBL" id="KAF3960637.1"/>
    </source>
</evidence>
<dbReference type="OrthoDB" id="1885884at2759"/>
<keyword evidence="2" id="KW-0539">Nucleus</keyword>
<dbReference type="PROSITE" id="PS50071">
    <property type="entry name" value="HOMEOBOX_2"/>
    <property type="match status" value="1"/>
</dbReference>
<evidence type="ECO:0000313" key="5">
    <source>
        <dbReference type="Proteomes" id="UP000737018"/>
    </source>
</evidence>